<dbReference type="EMBL" id="JBBMFF010000124">
    <property type="protein sequence ID" value="MEQ2510133.1"/>
    <property type="molecule type" value="Genomic_DNA"/>
</dbReference>
<gene>
    <name evidence="6" type="ORF">WMO66_02535</name>
</gene>
<dbReference type="Gene3D" id="2.40.50.100">
    <property type="match status" value="1"/>
</dbReference>
<evidence type="ECO:0000313" key="6">
    <source>
        <dbReference type="EMBL" id="MEQ2510133.1"/>
    </source>
</evidence>
<dbReference type="SUPFAM" id="SSF111369">
    <property type="entry name" value="HlyD-like secretion proteins"/>
    <property type="match status" value="1"/>
</dbReference>
<sequence>MKKRMLCCLLALVLAVGLLSACGSVKAAVYVQSVAALTGYGSLGGANASAGIVVAQKEIKVERDSSRKVKQLNVGVGQEVKTGEVLFTYDMEDMQLTIDKAKLEIEQMKNNVKDLTAQISQLEKEKKSAPTSEQLSYTVQIQALEADKKEAEYNITVKQKELDAMTSGSGTANVTAPVDGKVQAINENGTDSSGNAAAYITLVQDGAYRVKGKINELNRSDIAVGVPVVIRSRVDDSVWSGTITEIDTENPSSGNAGVSYGYGYSNADDTSSSSNYPFYVELDSTDGLMLGQHVYIEPSDGGTVSDTMKLDASFLQGSAEEGFWVWAEKDGKLEKRTVTVGTFDETYNTYEILDGLAAEDYIAFPEDGMEEGDPTTHTMPTEDPSAEPSDGVDDSGATGDGVDDSGAIGDSADTGPIEGGEEESAGSEDGESSQTGGVTYAR</sequence>
<evidence type="ECO:0000313" key="7">
    <source>
        <dbReference type="Proteomes" id="UP001491552"/>
    </source>
</evidence>
<protein>
    <submittedName>
        <fullName evidence="6">Biotin/lipoyl-binding protein</fullName>
    </submittedName>
</protein>
<dbReference type="Pfam" id="PF25984">
    <property type="entry name" value="BSH_YknX"/>
    <property type="match status" value="1"/>
</dbReference>
<proteinExistence type="predicted"/>
<dbReference type="Gene3D" id="1.10.287.470">
    <property type="entry name" value="Helix hairpin bin"/>
    <property type="match status" value="1"/>
</dbReference>
<feature type="domain" description="YknX-like barrel-sandwich hybrid" evidence="4">
    <location>
        <begin position="68"/>
        <end position="196"/>
    </location>
</feature>
<keyword evidence="3" id="KW-0732">Signal</keyword>
<feature type="domain" description="YknX-like beta-barrel" evidence="5">
    <location>
        <begin position="209"/>
        <end position="297"/>
    </location>
</feature>
<dbReference type="Proteomes" id="UP001491552">
    <property type="component" value="Unassembled WGS sequence"/>
</dbReference>
<evidence type="ECO:0000256" key="2">
    <source>
        <dbReference type="SAM" id="MobiDB-lite"/>
    </source>
</evidence>
<keyword evidence="7" id="KW-1185">Reference proteome</keyword>
<dbReference type="InterPro" id="IPR058636">
    <property type="entry name" value="Beta-barrel_YknX"/>
</dbReference>
<feature type="compositionally biased region" description="Acidic residues" evidence="2">
    <location>
        <begin position="419"/>
        <end position="431"/>
    </location>
</feature>
<organism evidence="6 7">
    <name type="scientific">Faecousia intestinalis</name>
    <dbReference type="NCBI Taxonomy" id="3133167"/>
    <lineage>
        <taxon>Bacteria</taxon>
        <taxon>Bacillati</taxon>
        <taxon>Bacillota</taxon>
        <taxon>Clostridia</taxon>
        <taxon>Eubacteriales</taxon>
        <taxon>Oscillospiraceae</taxon>
        <taxon>Faecousia</taxon>
    </lineage>
</organism>
<dbReference type="Gene3D" id="2.40.30.170">
    <property type="match status" value="1"/>
</dbReference>
<name>A0ABV1G3Y7_9FIRM</name>
<dbReference type="Pfam" id="PF25990">
    <property type="entry name" value="Beta-barrel_YknX"/>
    <property type="match status" value="1"/>
</dbReference>
<dbReference type="PROSITE" id="PS51257">
    <property type="entry name" value="PROKAR_LIPOPROTEIN"/>
    <property type="match status" value="1"/>
</dbReference>
<evidence type="ECO:0000256" key="1">
    <source>
        <dbReference type="SAM" id="Coils"/>
    </source>
</evidence>
<dbReference type="RefSeq" id="WP_349134839.1">
    <property type="nucleotide sequence ID" value="NZ_JBBMFF010000124.1"/>
</dbReference>
<keyword evidence="1" id="KW-0175">Coiled coil</keyword>
<evidence type="ECO:0000259" key="4">
    <source>
        <dbReference type="Pfam" id="PF25984"/>
    </source>
</evidence>
<reference evidence="6 7" key="1">
    <citation type="submission" date="2024-03" db="EMBL/GenBank/DDBJ databases">
        <title>Human intestinal bacterial collection.</title>
        <authorList>
            <person name="Pauvert C."/>
            <person name="Hitch T.C.A."/>
            <person name="Clavel T."/>
        </authorList>
    </citation>
    <scope>NUCLEOTIDE SEQUENCE [LARGE SCALE GENOMIC DNA]</scope>
    <source>
        <strain evidence="6 7">CLA-AA-H192</strain>
    </source>
</reference>
<dbReference type="PANTHER" id="PTHR30469">
    <property type="entry name" value="MULTIDRUG RESISTANCE PROTEIN MDTA"/>
    <property type="match status" value="1"/>
</dbReference>
<dbReference type="InterPro" id="IPR058639">
    <property type="entry name" value="BSH_YknX-like"/>
</dbReference>
<feature type="chain" id="PRO_5045807062" evidence="3">
    <location>
        <begin position="28"/>
        <end position="442"/>
    </location>
</feature>
<accession>A0ABV1G3Y7</accession>
<feature type="coiled-coil region" evidence="1">
    <location>
        <begin position="91"/>
        <end position="161"/>
    </location>
</feature>
<evidence type="ECO:0000259" key="5">
    <source>
        <dbReference type="Pfam" id="PF25990"/>
    </source>
</evidence>
<feature type="signal peptide" evidence="3">
    <location>
        <begin position="1"/>
        <end position="27"/>
    </location>
</feature>
<evidence type="ECO:0000256" key="3">
    <source>
        <dbReference type="SAM" id="SignalP"/>
    </source>
</evidence>
<dbReference type="PANTHER" id="PTHR30469:SF15">
    <property type="entry name" value="HLYD FAMILY OF SECRETION PROTEINS"/>
    <property type="match status" value="1"/>
</dbReference>
<feature type="region of interest" description="Disordered" evidence="2">
    <location>
        <begin position="366"/>
        <end position="442"/>
    </location>
</feature>
<comment type="caution">
    <text evidence="6">The sequence shown here is derived from an EMBL/GenBank/DDBJ whole genome shotgun (WGS) entry which is preliminary data.</text>
</comment>